<dbReference type="SUPFAM" id="SSF53659">
    <property type="entry name" value="Isocitrate/Isopropylmalate dehydrogenase-like"/>
    <property type="match status" value="1"/>
</dbReference>
<dbReference type="InterPro" id="IPR007219">
    <property type="entry name" value="XnlR_reg_dom"/>
</dbReference>
<dbReference type="GO" id="GO:0006351">
    <property type="term" value="P:DNA-templated transcription"/>
    <property type="evidence" value="ECO:0007669"/>
    <property type="project" value="InterPro"/>
</dbReference>
<feature type="region of interest" description="Disordered" evidence="9">
    <location>
        <begin position="476"/>
        <end position="495"/>
    </location>
</feature>
<dbReference type="InterPro" id="IPR050501">
    <property type="entry name" value="ICDH/IPMDH"/>
</dbReference>
<evidence type="ECO:0000256" key="1">
    <source>
        <dbReference type="ARBA" id="ARBA00001936"/>
    </source>
</evidence>
<dbReference type="Pfam" id="PF00180">
    <property type="entry name" value="Iso_dh"/>
    <property type="match status" value="1"/>
</dbReference>
<evidence type="ECO:0000256" key="3">
    <source>
        <dbReference type="ARBA" id="ARBA00007769"/>
    </source>
</evidence>
<feature type="region of interest" description="Disordered" evidence="9">
    <location>
        <begin position="174"/>
        <end position="196"/>
    </location>
</feature>
<feature type="compositionally biased region" description="Acidic residues" evidence="9">
    <location>
        <begin position="476"/>
        <end position="490"/>
    </location>
</feature>
<feature type="region of interest" description="Disordered" evidence="9">
    <location>
        <begin position="637"/>
        <end position="777"/>
    </location>
</feature>
<feature type="compositionally biased region" description="Polar residues" evidence="9">
    <location>
        <begin position="738"/>
        <end position="752"/>
    </location>
</feature>
<evidence type="ECO:0000256" key="5">
    <source>
        <dbReference type="ARBA" id="ARBA00023002"/>
    </source>
</evidence>
<dbReference type="Pfam" id="PF04082">
    <property type="entry name" value="Fungal_trans"/>
    <property type="match status" value="1"/>
</dbReference>
<evidence type="ECO:0008006" key="14">
    <source>
        <dbReference type="Google" id="ProtNLM"/>
    </source>
</evidence>
<evidence type="ECO:0000256" key="6">
    <source>
        <dbReference type="ARBA" id="ARBA00023027"/>
    </source>
</evidence>
<dbReference type="InterPro" id="IPR024084">
    <property type="entry name" value="IsoPropMal-DH-like_dom"/>
</dbReference>
<evidence type="ECO:0000256" key="9">
    <source>
        <dbReference type="SAM" id="MobiDB-lite"/>
    </source>
</evidence>
<dbReference type="GO" id="GO:0008270">
    <property type="term" value="F:zinc ion binding"/>
    <property type="evidence" value="ECO:0007669"/>
    <property type="project" value="InterPro"/>
</dbReference>
<comment type="similarity">
    <text evidence="3">Belongs to the isocitrate and isopropylmalate dehydrogenases family.</text>
</comment>
<dbReference type="CDD" id="cd12148">
    <property type="entry name" value="fungal_TF_MHR"/>
    <property type="match status" value="1"/>
</dbReference>
<keyword evidence="6" id="KW-0520">NAD</keyword>
<dbReference type="EMBL" id="CVQI01027779">
    <property type="protein sequence ID" value="CRK35318.1"/>
    <property type="molecule type" value="Genomic_DNA"/>
</dbReference>
<dbReference type="Proteomes" id="UP000045706">
    <property type="component" value="Unassembled WGS sequence"/>
</dbReference>
<feature type="compositionally biased region" description="Polar residues" evidence="9">
    <location>
        <begin position="652"/>
        <end position="662"/>
    </location>
</feature>
<feature type="domain" description="Xylanolytic transcriptional activator regulatory" evidence="10">
    <location>
        <begin position="339"/>
        <end position="413"/>
    </location>
</feature>
<comment type="cofactor">
    <cofactor evidence="1">
        <name>Mn(2+)</name>
        <dbReference type="ChEBI" id="CHEBI:29035"/>
    </cofactor>
</comment>
<proteinExistence type="inferred from homology"/>
<keyword evidence="8" id="KW-0539">Nucleus</keyword>
<evidence type="ECO:0000259" key="10">
    <source>
        <dbReference type="SMART" id="SM00906"/>
    </source>
</evidence>
<reference evidence="13" key="1">
    <citation type="submission" date="2015-05" db="EMBL/GenBank/DDBJ databases">
        <authorList>
            <person name="Fogelqvist Johan"/>
        </authorList>
    </citation>
    <scope>NUCLEOTIDE SEQUENCE [LARGE SCALE GENOMIC DNA]</scope>
</reference>
<feature type="compositionally biased region" description="Polar residues" evidence="9">
    <location>
        <begin position="688"/>
        <end position="713"/>
    </location>
</feature>
<feature type="domain" description="Isopropylmalate dehydrogenase-like" evidence="11">
    <location>
        <begin position="13"/>
        <end position="324"/>
    </location>
</feature>
<dbReference type="GO" id="GO:0003677">
    <property type="term" value="F:DNA binding"/>
    <property type="evidence" value="ECO:0007669"/>
    <property type="project" value="InterPro"/>
</dbReference>
<evidence type="ECO:0000256" key="4">
    <source>
        <dbReference type="ARBA" id="ARBA00022723"/>
    </source>
</evidence>
<protein>
    <recommendedName>
        <fullName evidence="14">Transcription factor domain-containing protein</fullName>
    </recommendedName>
</protein>
<keyword evidence="4" id="KW-0479">Metal-binding</keyword>
<accession>A0A0G4MM17</accession>
<dbReference type="PANTHER" id="PTHR43275">
    <property type="entry name" value="D-MALATE DEHYDROGENASE [DECARBOXYLATING]"/>
    <property type="match status" value="1"/>
</dbReference>
<sequence length="843" mass="92587">MSPSAVPARKSYSIASMGADGIGPEVVDAGVEVLKALAETLDSFDLDFTDYDWSSETYKKTGKYIPDGGLEQLKKHDAILFGAVGAPDVPDHISLWGLRLAICQPFQQYANVRPTRVLPGTQSPLRNCKTGDLDWVIIRENSEGEFVGSASGIHFIRGVYLRLSRKSASRAGSGAGINHLVPGEDDQLQPGRTSRDGGQQYLWKEHEVASEAASTESWPSFELLVTWSRSYFQAWHPTLPFLSAPEVLAIFEKVSNSGISSVSHLEQSILRSVFSISLADSRQSAPFSEPLPPSLVFNTIEEAMSASQFALYQPASLHATQAALSIQLFLMSMLRLNAASRLGGLIVRMAFHLGLHRCPSRYPFFTKQEAHIRRRVFWSIYCNERFLSQSLGLPLDIKDDDVDVCYPGEEIHSTHVETEDNRLQLLTYLSKHARIRGLILELRNKSVSSRDDTPTHESYVQAEMARWSNEIHDALEDEDGDGEQPGEDNTEPALSPGHRIYLSLLKFESKISLNRPMMASDPSSGSYCAGLQNCIFAARSILIALKKHQSRHKTKSKDGNALSDPILWPTITGAIWISSFILIYAASERQLPLSSALRHVEAGKDMLRHIAARETAWPEYCLSAIDELTAAVREVTIPNPVPGNAPPGARHPTSQQQSRGQGNSTGRSRRSDSTSIARPASAHPRRSTGFSPTLATSSGMPDDPSTSATNTRENGADNLFFGERNHDGRPLRNEHSESLQWRQPAGSTTSPLNPDAWQMRAPQQEPGGPGRTTTSGIGGEQMSATVAGGPFALPQQDLLPGEGQESMVWYDQLFANSLGAIDYPYMAAAQFDSSIDPTWSYLR</sequence>
<dbReference type="Gene3D" id="3.40.718.10">
    <property type="entry name" value="Isopropylmalate Dehydrogenase"/>
    <property type="match status" value="1"/>
</dbReference>
<evidence type="ECO:0000256" key="2">
    <source>
        <dbReference type="ARBA" id="ARBA00001946"/>
    </source>
</evidence>
<gene>
    <name evidence="12" type="ORF">BN1723_004102</name>
</gene>
<evidence type="ECO:0000313" key="12">
    <source>
        <dbReference type="EMBL" id="CRK35318.1"/>
    </source>
</evidence>
<keyword evidence="7" id="KW-0464">Manganese</keyword>
<evidence type="ECO:0000259" key="11">
    <source>
        <dbReference type="SMART" id="SM01329"/>
    </source>
</evidence>
<dbReference type="SMART" id="SM00906">
    <property type="entry name" value="Fungal_trans"/>
    <property type="match status" value="1"/>
</dbReference>
<organism evidence="12 13">
    <name type="scientific">Verticillium longisporum</name>
    <name type="common">Verticillium dahliae var. longisporum</name>
    <dbReference type="NCBI Taxonomy" id="100787"/>
    <lineage>
        <taxon>Eukaryota</taxon>
        <taxon>Fungi</taxon>
        <taxon>Dikarya</taxon>
        <taxon>Ascomycota</taxon>
        <taxon>Pezizomycotina</taxon>
        <taxon>Sordariomycetes</taxon>
        <taxon>Hypocreomycetidae</taxon>
        <taxon>Glomerellales</taxon>
        <taxon>Plectosphaerellaceae</taxon>
        <taxon>Verticillium</taxon>
    </lineage>
</organism>
<dbReference type="PANTHER" id="PTHR43275:SF1">
    <property type="entry name" value="D-MALATE DEHYDROGENASE [DECARBOXYLATING]"/>
    <property type="match status" value="1"/>
</dbReference>
<comment type="cofactor">
    <cofactor evidence="2">
        <name>Mg(2+)</name>
        <dbReference type="ChEBI" id="CHEBI:18420"/>
    </cofactor>
</comment>
<name>A0A0G4MM17_VERLO</name>
<dbReference type="AlphaFoldDB" id="A0A0G4MM17"/>
<evidence type="ECO:0000256" key="8">
    <source>
        <dbReference type="ARBA" id="ARBA00023242"/>
    </source>
</evidence>
<dbReference type="GO" id="GO:0016491">
    <property type="term" value="F:oxidoreductase activity"/>
    <property type="evidence" value="ECO:0007669"/>
    <property type="project" value="UniProtKB-KW"/>
</dbReference>
<keyword evidence="5" id="KW-0560">Oxidoreductase</keyword>
<evidence type="ECO:0000313" key="13">
    <source>
        <dbReference type="Proteomes" id="UP000045706"/>
    </source>
</evidence>
<evidence type="ECO:0000256" key="7">
    <source>
        <dbReference type="ARBA" id="ARBA00023211"/>
    </source>
</evidence>
<feature type="compositionally biased region" description="Basic and acidic residues" evidence="9">
    <location>
        <begin position="723"/>
        <end position="737"/>
    </location>
</feature>
<dbReference type="SMART" id="SM01329">
    <property type="entry name" value="Iso_dh"/>
    <property type="match status" value="1"/>
</dbReference>